<dbReference type="STRING" id="644358.A0A0C4DTF7"/>
<feature type="compositionally biased region" description="Polar residues" evidence="1">
    <location>
        <begin position="215"/>
        <end position="226"/>
    </location>
</feature>
<reference evidence="3" key="1">
    <citation type="submission" date="2010-05" db="EMBL/GenBank/DDBJ databases">
        <title>The Genome Sequence of Magnaporthe poae strain ATCC 64411.</title>
        <authorList>
            <consortium name="The Broad Institute Genome Sequencing Platform"/>
            <consortium name="Broad Institute Genome Sequencing Center for Infectious Disease"/>
            <person name="Ma L.-J."/>
            <person name="Dead R."/>
            <person name="Young S."/>
            <person name="Zeng Q."/>
            <person name="Koehrsen M."/>
            <person name="Alvarado L."/>
            <person name="Berlin A."/>
            <person name="Chapman S.B."/>
            <person name="Chen Z."/>
            <person name="Freedman E."/>
            <person name="Gellesch M."/>
            <person name="Goldberg J."/>
            <person name="Griggs A."/>
            <person name="Gujja S."/>
            <person name="Heilman E.R."/>
            <person name="Heiman D."/>
            <person name="Hepburn T."/>
            <person name="Howarth C."/>
            <person name="Jen D."/>
            <person name="Larson L."/>
            <person name="Mehta T."/>
            <person name="Neiman D."/>
            <person name="Pearson M."/>
            <person name="Roberts A."/>
            <person name="Saif S."/>
            <person name="Shea T."/>
            <person name="Shenoy N."/>
            <person name="Sisk P."/>
            <person name="Stolte C."/>
            <person name="Sykes S."/>
            <person name="Walk T."/>
            <person name="White J."/>
            <person name="Yandava C."/>
            <person name="Haas B."/>
            <person name="Nusbaum C."/>
            <person name="Birren B."/>
        </authorList>
    </citation>
    <scope>NUCLEOTIDE SEQUENCE</scope>
    <source>
        <strain evidence="3">ATCC 64411</strain>
    </source>
</reference>
<dbReference type="PANTHER" id="PTHR28229:SF1">
    <property type="entry name" value="TRANSLOCATION PROTEIN SEC66"/>
    <property type="match status" value="1"/>
</dbReference>
<organism evidence="4 5">
    <name type="scientific">Magnaporthiopsis poae (strain ATCC 64411 / 73-15)</name>
    <name type="common">Kentucky bluegrass fungus</name>
    <name type="synonym">Magnaporthe poae</name>
    <dbReference type="NCBI Taxonomy" id="644358"/>
    <lineage>
        <taxon>Eukaryota</taxon>
        <taxon>Fungi</taxon>
        <taxon>Dikarya</taxon>
        <taxon>Ascomycota</taxon>
        <taxon>Pezizomycotina</taxon>
        <taxon>Sordariomycetes</taxon>
        <taxon>Sordariomycetidae</taxon>
        <taxon>Magnaporthales</taxon>
        <taxon>Magnaporthaceae</taxon>
        <taxon>Magnaporthiopsis</taxon>
    </lineage>
</organism>
<evidence type="ECO:0000313" key="3">
    <source>
        <dbReference type="EMBL" id="KLU84179.1"/>
    </source>
</evidence>
<dbReference type="EMBL" id="ADBL01000781">
    <property type="status" value="NOT_ANNOTATED_CDS"/>
    <property type="molecule type" value="Genomic_DNA"/>
</dbReference>
<keyword evidence="2" id="KW-0812">Transmembrane</keyword>
<dbReference type="EMBL" id="GL876967">
    <property type="protein sequence ID" value="KLU84179.1"/>
    <property type="molecule type" value="Genomic_DNA"/>
</dbReference>
<accession>A0A0C4DTF7</accession>
<keyword evidence="2" id="KW-0472">Membrane</keyword>
<dbReference type="InterPro" id="IPR018624">
    <property type="entry name" value="Sec66"/>
</dbReference>
<dbReference type="GO" id="GO:0031207">
    <property type="term" value="C:Sec62/Sec63 complex"/>
    <property type="evidence" value="ECO:0007669"/>
    <property type="project" value="InterPro"/>
</dbReference>
<evidence type="ECO:0000313" key="4">
    <source>
        <dbReference type="EnsemblFungi" id="MAPG_03224T0"/>
    </source>
</evidence>
<dbReference type="EnsemblFungi" id="MAPG_03224T0">
    <property type="protein sequence ID" value="MAPG_03224T0"/>
    <property type="gene ID" value="MAPG_03224"/>
</dbReference>
<reference evidence="4" key="5">
    <citation type="submission" date="2015-06" db="UniProtKB">
        <authorList>
            <consortium name="EnsemblFungi"/>
        </authorList>
    </citation>
    <scope>IDENTIFICATION</scope>
    <source>
        <strain evidence="4">ATCC 64411</strain>
    </source>
</reference>
<keyword evidence="5" id="KW-1185">Reference proteome</keyword>
<dbReference type="Pfam" id="PF09802">
    <property type="entry name" value="Sec66"/>
    <property type="match status" value="1"/>
</dbReference>
<dbReference type="PANTHER" id="PTHR28229">
    <property type="entry name" value="TRANSLOCATION PROTEIN SEC66"/>
    <property type="match status" value="1"/>
</dbReference>
<feature type="region of interest" description="Disordered" evidence="1">
    <location>
        <begin position="201"/>
        <end position="262"/>
    </location>
</feature>
<dbReference type="OrthoDB" id="73168at2759"/>
<dbReference type="VEuPathDB" id="FungiDB:MAPG_03224"/>
<gene>
    <name evidence="3" type="ORF">MAPG_03224</name>
</gene>
<evidence type="ECO:0000256" key="1">
    <source>
        <dbReference type="SAM" id="MobiDB-lite"/>
    </source>
</evidence>
<reference evidence="3" key="3">
    <citation type="submission" date="2011-03" db="EMBL/GenBank/DDBJ databases">
        <title>Annotation of Magnaporthe poae ATCC 64411.</title>
        <authorList>
            <person name="Ma L.-J."/>
            <person name="Dead R."/>
            <person name="Young S.K."/>
            <person name="Zeng Q."/>
            <person name="Gargeya S."/>
            <person name="Fitzgerald M."/>
            <person name="Haas B."/>
            <person name="Abouelleil A."/>
            <person name="Alvarado L."/>
            <person name="Arachchi H.M."/>
            <person name="Berlin A."/>
            <person name="Brown A."/>
            <person name="Chapman S.B."/>
            <person name="Chen Z."/>
            <person name="Dunbar C."/>
            <person name="Freedman E."/>
            <person name="Gearin G."/>
            <person name="Gellesch M."/>
            <person name="Goldberg J."/>
            <person name="Griggs A."/>
            <person name="Gujja S."/>
            <person name="Heiman D."/>
            <person name="Howarth C."/>
            <person name="Larson L."/>
            <person name="Lui A."/>
            <person name="MacDonald P.J.P."/>
            <person name="Mehta T."/>
            <person name="Montmayeur A."/>
            <person name="Murphy C."/>
            <person name="Neiman D."/>
            <person name="Pearson M."/>
            <person name="Priest M."/>
            <person name="Roberts A."/>
            <person name="Saif S."/>
            <person name="Shea T."/>
            <person name="Shenoy N."/>
            <person name="Sisk P."/>
            <person name="Stolte C."/>
            <person name="Sykes S."/>
            <person name="Yandava C."/>
            <person name="Wortman J."/>
            <person name="Nusbaum C."/>
            <person name="Birren B."/>
        </authorList>
    </citation>
    <scope>NUCLEOTIDE SEQUENCE</scope>
    <source>
        <strain evidence="3">ATCC 64411</strain>
    </source>
</reference>
<reference evidence="5" key="2">
    <citation type="submission" date="2010-05" db="EMBL/GenBank/DDBJ databases">
        <title>The genome sequence of Magnaporthe poae strain ATCC 64411.</title>
        <authorList>
            <person name="Ma L.-J."/>
            <person name="Dead R."/>
            <person name="Young S."/>
            <person name="Zeng Q."/>
            <person name="Koehrsen M."/>
            <person name="Alvarado L."/>
            <person name="Berlin A."/>
            <person name="Chapman S.B."/>
            <person name="Chen Z."/>
            <person name="Freedman E."/>
            <person name="Gellesch M."/>
            <person name="Goldberg J."/>
            <person name="Griggs A."/>
            <person name="Gujja S."/>
            <person name="Heilman E.R."/>
            <person name="Heiman D."/>
            <person name="Hepburn T."/>
            <person name="Howarth C."/>
            <person name="Jen D."/>
            <person name="Larson L."/>
            <person name="Mehta T."/>
            <person name="Neiman D."/>
            <person name="Pearson M."/>
            <person name="Roberts A."/>
            <person name="Saif S."/>
            <person name="Shea T."/>
            <person name="Shenoy N."/>
            <person name="Sisk P."/>
            <person name="Stolte C."/>
            <person name="Sykes S."/>
            <person name="Walk T."/>
            <person name="White J."/>
            <person name="Yandava C."/>
            <person name="Haas B."/>
            <person name="Nusbaum C."/>
            <person name="Birren B."/>
        </authorList>
    </citation>
    <scope>NUCLEOTIDE SEQUENCE [LARGE SCALE GENOMIC DNA]</scope>
    <source>
        <strain evidence="5">ATCC 64411 / 73-15</strain>
    </source>
</reference>
<protein>
    <submittedName>
        <fullName evidence="3">Translocation protein sec66</fullName>
    </submittedName>
</protein>
<dbReference type="eggNOG" id="KOG4699">
    <property type="taxonomic scope" value="Eukaryota"/>
</dbReference>
<sequence>MFGIDWMSLVLPFSYILVLGGTFVTFSSVYRKRKATQSANLAPWFPPHLQRNIYLSLLHLDPEDGNGKGPKVPESVLRAALLRRAVEDIHRIIQIRTAKTACSSLLARGSVGDDLWQRFSRAEKEMEEELRDVVMEANALAPNWGQTIFQSANEIAANTVLRKQLDEIQAQAESEKAWWDKRRAAIQDEFMKEIGIDDDASSAAASDTKHAPSSPVITNASSTKTTSSEDDGVLVDASSRASTPAPVAPPTPSSSKKKKGRK</sequence>
<evidence type="ECO:0000256" key="2">
    <source>
        <dbReference type="SAM" id="Phobius"/>
    </source>
</evidence>
<name>A0A0C4DTF7_MAGP6</name>
<feature type="transmembrane region" description="Helical" evidence="2">
    <location>
        <begin position="6"/>
        <end position="30"/>
    </location>
</feature>
<reference evidence="4" key="4">
    <citation type="journal article" date="2015" name="G3 (Bethesda)">
        <title>Genome sequences of three phytopathogenic species of the Magnaporthaceae family of fungi.</title>
        <authorList>
            <person name="Okagaki L.H."/>
            <person name="Nunes C.C."/>
            <person name="Sailsbery J."/>
            <person name="Clay B."/>
            <person name="Brown D."/>
            <person name="John T."/>
            <person name="Oh Y."/>
            <person name="Young N."/>
            <person name="Fitzgerald M."/>
            <person name="Haas B.J."/>
            <person name="Zeng Q."/>
            <person name="Young S."/>
            <person name="Adiconis X."/>
            <person name="Fan L."/>
            <person name="Levin J.Z."/>
            <person name="Mitchell T.K."/>
            <person name="Okubara P.A."/>
            <person name="Farman M.L."/>
            <person name="Kohn L.M."/>
            <person name="Birren B."/>
            <person name="Ma L.-J."/>
            <person name="Dean R.A."/>
        </authorList>
    </citation>
    <scope>NUCLEOTIDE SEQUENCE</scope>
    <source>
        <strain evidence="4">ATCC 64411 / 73-15</strain>
    </source>
</reference>
<dbReference type="GO" id="GO:0031204">
    <property type="term" value="P:post-translational protein targeting to membrane, translocation"/>
    <property type="evidence" value="ECO:0007669"/>
    <property type="project" value="InterPro"/>
</dbReference>
<proteinExistence type="predicted"/>
<dbReference type="OMA" id="KPWFPAH"/>
<keyword evidence="2" id="KW-1133">Transmembrane helix</keyword>
<evidence type="ECO:0000313" key="5">
    <source>
        <dbReference type="Proteomes" id="UP000011715"/>
    </source>
</evidence>
<dbReference type="AlphaFoldDB" id="A0A0C4DTF7"/>
<dbReference type="Proteomes" id="UP000011715">
    <property type="component" value="Unassembled WGS sequence"/>
</dbReference>